<dbReference type="AlphaFoldDB" id="A0A917HHE6"/>
<dbReference type="Proteomes" id="UP000622860">
    <property type="component" value="Unassembled WGS sequence"/>
</dbReference>
<dbReference type="RefSeq" id="WP_188455657.1">
    <property type="nucleotide sequence ID" value="NZ_BMFR01000010.1"/>
</dbReference>
<dbReference type="InterPro" id="IPR025439">
    <property type="entry name" value="Spore_coat_CotO"/>
</dbReference>
<sequence>MAEKKLARSPLLYIHQPTVDIPEANMQYDYMTPRSASADTDTEVNEIQIENELLDEAEDSDDEEDKKASKRARFKEMTIAEKIDYFINMPSSLPKMKCEVKTDERSYRGIIIEKKEEDIFMLSGRRRVKIAVEEIEAIRLLGF</sequence>
<reference evidence="1" key="2">
    <citation type="submission" date="2020-09" db="EMBL/GenBank/DDBJ databases">
        <authorList>
            <person name="Sun Q."/>
            <person name="Zhou Y."/>
        </authorList>
    </citation>
    <scope>NUCLEOTIDE SEQUENCE</scope>
    <source>
        <strain evidence="1">CGMCC 1.12754</strain>
    </source>
</reference>
<dbReference type="Pfam" id="PF14153">
    <property type="entry name" value="Spore_coat_CotO"/>
    <property type="match status" value="1"/>
</dbReference>
<keyword evidence="2" id="KW-1185">Reference proteome</keyword>
<evidence type="ECO:0008006" key="3">
    <source>
        <dbReference type="Google" id="ProtNLM"/>
    </source>
</evidence>
<evidence type="ECO:0000313" key="1">
    <source>
        <dbReference type="EMBL" id="GGG78200.1"/>
    </source>
</evidence>
<dbReference type="EMBL" id="BMFR01000010">
    <property type="protein sequence ID" value="GGG78200.1"/>
    <property type="molecule type" value="Genomic_DNA"/>
</dbReference>
<evidence type="ECO:0000313" key="2">
    <source>
        <dbReference type="Proteomes" id="UP000622860"/>
    </source>
</evidence>
<accession>A0A917HHE6</accession>
<proteinExistence type="predicted"/>
<organism evidence="1 2">
    <name type="scientific">Virgibacillus oceani</name>
    <dbReference type="NCBI Taxonomy" id="1479511"/>
    <lineage>
        <taxon>Bacteria</taxon>
        <taxon>Bacillati</taxon>
        <taxon>Bacillota</taxon>
        <taxon>Bacilli</taxon>
        <taxon>Bacillales</taxon>
        <taxon>Bacillaceae</taxon>
        <taxon>Virgibacillus</taxon>
    </lineage>
</organism>
<reference evidence="1" key="1">
    <citation type="journal article" date="2014" name="Int. J. Syst. Evol. Microbiol.">
        <title>Complete genome sequence of Corynebacterium casei LMG S-19264T (=DSM 44701T), isolated from a smear-ripened cheese.</title>
        <authorList>
            <consortium name="US DOE Joint Genome Institute (JGI-PGF)"/>
            <person name="Walter F."/>
            <person name="Albersmeier A."/>
            <person name="Kalinowski J."/>
            <person name="Ruckert C."/>
        </authorList>
    </citation>
    <scope>NUCLEOTIDE SEQUENCE</scope>
    <source>
        <strain evidence="1">CGMCC 1.12754</strain>
    </source>
</reference>
<comment type="caution">
    <text evidence="1">The sequence shown here is derived from an EMBL/GenBank/DDBJ whole genome shotgun (WGS) entry which is preliminary data.</text>
</comment>
<gene>
    <name evidence="1" type="ORF">GCM10011398_24260</name>
</gene>
<protein>
    <recommendedName>
        <fullName evidence="3">Spore coat protein</fullName>
    </recommendedName>
</protein>
<name>A0A917HHE6_9BACI</name>